<name>A0ABM8QFD9_9BACT</name>
<keyword evidence="1" id="KW-0802">TPR repeat</keyword>
<feature type="region of interest" description="Disordered" evidence="2">
    <location>
        <begin position="26"/>
        <end position="91"/>
    </location>
</feature>
<evidence type="ECO:0000313" key="5">
    <source>
        <dbReference type="Proteomes" id="UP000675880"/>
    </source>
</evidence>
<feature type="repeat" description="TPR" evidence="1">
    <location>
        <begin position="116"/>
        <end position="149"/>
    </location>
</feature>
<dbReference type="InterPro" id="IPR011990">
    <property type="entry name" value="TPR-like_helical_dom_sf"/>
</dbReference>
<dbReference type="SMART" id="SM00028">
    <property type="entry name" value="TPR"/>
    <property type="match status" value="3"/>
</dbReference>
<feature type="repeat" description="TPR" evidence="1">
    <location>
        <begin position="150"/>
        <end position="183"/>
    </location>
</feature>
<keyword evidence="3" id="KW-0732">Signal</keyword>
<keyword evidence="5" id="KW-1185">Reference proteome</keyword>
<gene>
    <name evidence="4" type="ORF">NSPZN2_10362</name>
</gene>
<dbReference type="PANTHER" id="PTHR44998">
    <property type="match status" value="1"/>
</dbReference>
<proteinExistence type="predicted"/>
<accession>A0ABM8QFD9</accession>
<protein>
    <submittedName>
        <fullName evidence="4">TPR_REGION domain-containing protein</fullName>
    </submittedName>
</protein>
<dbReference type="SMART" id="SM00671">
    <property type="entry name" value="SEL1"/>
    <property type="match status" value="3"/>
</dbReference>
<organism evidence="4 5">
    <name type="scientific">Nitrospira defluvii</name>
    <dbReference type="NCBI Taxonomy" id="330214"/>
    <lineage>
        <taxon>Bacteria</taxon>
        <taxon>Pseudomonadati</taxon>
        <taxon>Nitrospirota</taxon>
        <taxon>Nitrospiria</taxon>
        <taxon>Nitrospirales</taxon>
        <taxon>Nitrospiraceae</taxon>
        <taxon>Nitrospira</taxon>
    </lineage>
</organism>
<dbReference type="PANTHER" id="PTHR44998:SF1">
    <property type="entry name" value="UDP-N-ACETYLGLUCOSAMINE--PEPTIDE N-ACETYLGLUCOSAMINYLTRANSFERASE 110 KDA SUBUNIT"/>
    <property type="match status" value="1"/>
</dbReference>
<dbReference type="InterPro" id="IPR006597">
    <property type="entry name" value="Sel1-like"/>
</dbReference>
<evidence type="ECO:0000256" key="3">
    <source>
        <dbReference type="SAM" id="SignalP"/>
    </source>
</evidence>
<feature type="compositionally biased region" description="Pro residues" evidence="2">
    <location>
        <begin position="68"/>
        <end position="91"/>
    </location>
</feature>
<dbReference type="PROSITE" id="PS50293">
    <property type="entry name" value="TPR_REGION"/>
    <property type="match status" value="1"/>
</dbReference>
<dbReference type="Proteomes" id="UP000675880">
    <property type="component" value="Unassembled WGS sequence"/>
</dbReference>
<dbReference type="EMBL" id="CAJNBJ010000001">
    <property type="protein sequence ID" value="CAE6693962.1"/>
    <property type="molecule type" value="Genomic_DNA"/>
</dbReference>
<feature type="signal peptide" evidence="3">
    <location>
        <begin position="1"/>
        <end position="28"/>
    </location>
</feature>
<evidence type="ECO:0000256" key="2">
    <source>
        <dbReference type="SAM" id="MobiDB-lite"/>
    </source>
</evidence>
<dbReference type="RefSeq" id="WP_213040258.1">
    <property type="nucleotide sequence ID" value="NZ_CAJNBJ010000001.1"/>
</dbReference>
<dbReference type="Pfam" id="PF13414">
    <property type="entry name" value="TPR_11"/>
    <property type="match status" value="1"/>
</dbReference>
<dbReference type="Pfam" id="PF08238">
    <property type="entry name" value="Sel1"/>
    <property type="match status" value="2"/>
</dbReference>
<evidence type="ECO:0000256" key="1">
    <source>
        <dbReference type="PROSITE-ProRule" id="PRU00339"/>
    </source>
</evidence>
<dbReference type="Gene3D" id="1.25.40.10">
    <property type="entry name" value="Tetratricopeptide repeat domain"/>
    <property type="match status" value="4"/>
</dbReference>
<comment type="caution">
    <text evidence="4">The sequence shown here is derived from an EMBL/GenBank/DDBJ whole genome shotgun (WGS) entry which is preliminary data.</text>
</comment>
<sequence length="453" mass="49261">MFLQRVAFGRWVLLISVTLPLQSLPVSAQDAPSPNPTIETVQTESPIAEPPPPADSTPQEAVRVEPLPSEPAPPPPPASPSPPPAPPIVVPTPIPLTPLEVLAQARQALHAEPDAQEPRLTLGRTLFQLGDTDGAIDEYRTALRFHPTVAQAHLDLGTALMAKQDWRTAMTELQEAARLDPTLVQAHYSMGTIHYTRGNIQSAIKAYQEALRLKPDFAEAHYRLGLVLKMAGRDKDAAQELEAAALAGLAKAQYFLGNAYRSGQGVEKSQLMAITWWAQAFEQGLPEASQALTQLRRLAAVKGTLQTKQSKAAAEAFKNYCDQLWLDFPDLDRDQPTQTVGTTLLKQGRTAEALPVLLREAYALNEISHATLVQLYEQGLDGQLPPHGQWILSYLESTAADGAIPSRMALARIYAKGLGLAPDLARAKSYLKGLPREDVKRILDDAASEPPKP</sequence>
<feature type="chain" id="PRO_5047280069" evidence="3">
    <location>
        <begin position="29"/>
        <end position="453"/>
    </location>
</feature>
<dbReference type="InterPro" id="IPR019734">
    <property type="entry name" value="TPR_rpt"/>
</dbReference>
<dbReference type="SUPFAM" id="SSF48452">
    <property type="entry name" value="TPR-like"/>
    <property type="match status" value="1"/>
</dbReference>
<feature type="repeat" description="TPR" evidence="1">
    <location>
        <begin position="184"/>
        <end position="217"/>
    </location>
</feature>
<dbReference type="PROSITE" id="PS50005">
    <property type="entry name" value="TPR"/>
    <property type="match status" value="3"/>
</dbReference>
<reference evidence="4 5" key="1">
    <citation type="submission" date="2021-02" db="EMBL/GenBank/DDBJ databases">
        <authorList>
            <person name="Han P."/>
        </authorList>
    </citation>
    <scope>NUCLEOTIDE SEQUENCE [LARGE SCALE GENOMIC DNA]</scope>
    <source>
        <strain evidence="4">Candidatus Nitrospira sp. ZN2</strain>
    </source>
</reference>
<feature type="compositionally biased region" description="Polar residues" evidence="2">
    <location>
        <begin position="26"/>
        <end position="45"/>
    </location>
</feature>
<evidence type="ECO:0000313" key="4">
    <source>
        <dbReference type="EMBL" id="CAE6693962.1"/>
    </source>
</evidence>
<dbReference type="Pfam" id="PF13432">
    <property type="entry name" value="TPR_16"/>
    <property type="match status" value="1"/>
</dbReference>